<gene>
    <name evidence="1" type="ORF">Patl1_19951</name>
</gene>
<organism evidence="1 2">
    <name type="scientific">Pistacia atlantica</name>
    <dbReference type="NCBI Taxonomy" id="434234"/>
    <lineage>
        <taxon>Eukaryota</taxon>
        <taxon>Viridiplantae</taxon>
        <taxon>Streptophyta</taxon>
        <taxon>Embryophyta</taxon>
        <taxon>Tracheophyta</taxon>
        <taxon>Spermatophyta</taxon>
        <taxon>Magnoliopsida</taxon>
        <taxon>eudicotyledons</taxon>
        <taxon>Gunneridae</taxon>
        <taxon>Pentapetalae</taxon>
        <taxon>rosids</taxon>
        <taxon>malvids</taxon>
        <taxon>Sapindales</taxon>
        <taxon>Anacardiaceae</taxon>
        <taxon>Pistacia</taxon>
    </lineage>
</organism>
<comment type="caution">
    <text evidence="1">The sequence shown here is derived from an EMBL/GenBank/DDBJ whole genome shotgun (WGS) entry which is preliminary data.</text>
</comment>
<proteinExistence type="predicted"/>
<accession>A0ACC1BME3</accession>
<protein>
    <submittedName>
        <fullName evidence="1">Uncharacterized protein</fullName>
    </submittedName>
</protein>
<sequence length="40" mass="5021">MQELQQEDRIDRFQMSMWGYVLWGAPISERTFLYFRFQES</sequence>
<keyword evidence="2" id="KW-1185">Reference proteome</keyword>
<reference evidence="2" key="1">
    <citation type="journal article" date="2023" name="G3 (Bethesda)">
        <title>Genome assembly and association tests identify interacting loci associated with vigor, precocity, and sex in interspecific pistachio rootstocks.</title>
        <authorList>
            <person name="Palmer W."/>
            <person name="Jacygrad E."/>
            <person name="Sagayaradj S."/>
            <person name="Cavanaugh K."/>
            <person name="Han R."/>
            <person name="Bertier L."/>
            <person name="Beede B."/>
            <person name="Kafkas S."/>
            <person name="Golino D."/>
            <person name="Preece J."/>
            <person name="Michelmore R."/>
        </authorList>
    </citation>
    <scope>NUCLEOTIDE SEQUENCE [LARGE SCALE GENOMIC DNA]</scope>
</reference>
<evidence type="ECO:0000313" key="1">
    <source>
        <dbReference type="EMBL" id="KAJ0100027.1"/>
    </source>
</evidence>
<dbReference type="Proteomes" id="UP001164250">
    <property type="component" value="Chromosome 4"/>
</dbReference>
<dbReference type="EMBL" id="CM047900">
    <property type="protein sequence ID" value="KAJ0100027.1"/>
    <property type="molecule type" value="Genomic_DNA"/>
</dbReference>
<name>A0ACC1BME3_9ROSI</name>
<evidence type="ECO:0000313" key="2">
    <source>
        <dbReference type="Proteomes" id="UP001164250"/>
    </source>
</evidence>